<protein>
    <submittedName>
        <fullName evidence="2">Uncharacterized protein</fullName>
    </submittedName>
</protein>
<organism evidence="2 3">
    <name type="scientific">Botryosphaeria dothidea</name>
    <dbReference type="NCBI Taxonomy" id="55169"/>
    <lineage>
        <taxon>Eukaryota</taxon>
        <taxon>Fungi</taxon>
        <taxon>Dikarya</taxon>
        <taxon>Ascomycota</taxon>
        <taxon>Pezizomycotina</taxon>
        <taxon>Dothideomycetes</taxon>
        <taxon>Dothideomycetes incertae sedis</taxon>
        <taxon>Botryosphaeriales</taxon>
        <taxon>Botryosphaeriaceae</taxon>
        <taxon>Botryosphaeria</taxon>
    </lineage>
</organism>
<sequence>MSTEEFSWVREACRDFHNKEQFQDLLHQLGSEKIDLHKRMEEIERRIEEIDITIPIIEVVQMVRESWKRVPLNIQLPFYNASRLPETLFDDRPFAQRMELLLQQNKNNGNGHLIDMIDVVHIIEVIDTFRINERFTSDYDLRLRIAGVLPEIIRNNTDKLPDGNRMLNSKVDVIDYNELERVLTSVNLVREQLNRLPLAARLVLPDADGGNPESTMHRFLRSIIISMLLEKSLGLPRPKPTGDVLLTRACLQVVMAFDLRKSSSGSYTELFNSIL</sequence>
<reference evidence="2" key="1">
    <citation type="submission" date="2020-04" db="EMBL/GenBank/DDBJ databases">
        <title>Genome Assembly and Annotation of Botryosphaeria dothidea sdau 11-99, a Latent Pathogen of Apple Fruit Ring Rot in China.</title>
        <authorList>
            <person name="Yu C."/>
            <person name="Diao Y."/>
            <person name="Lu Q."/>
            <person name="Zhao J."/>
            <person name="Cui S."/>
            <person name="Peng C."/>
            <person name="He B."/>
            <person name="Liu H."/>
        </authorList>
    </citation>
    <scope>NUCLEOTIDE SEQUENCE [LARGE SCALE GENOMIC DNA]</scope>
    <source>
        <strain evidence="2">Sdau11-99</strain>
    </source>
</reference>
<comment type="caution">
    <text evidence="2">The sequence shown here is derived from an EMBL/GenBank/DDBJ whole genome shotgun (WGS) entry which is preliminary data.</text>
</comment>
<keyword evidence="1" id="KW-0175">Coiled coil</keyword>
<dbReference type="AlphaFoldDB" id="A0A8H4NA29"/>
<name>A0A8H4NA29_9PEZI</name>
<evidence type="ECO:0000313" key="3">
    <source>
        <dbReference type="Proteomes" id="UP000572817"/>
    </source>
</evidence>
<accession>A0A8H4NA29</accession>
<keyword evidence="3" id="KW-1185">Reference proteome</keyword>
<dbReference type="EMBL" id="WWBZ02000010">
    <property type="protein sequence ID" value="KAF4311396.1"/>
    <property type="molecule type" value="Genomic_DNA"/>
</dbReference>
<evidence type="ECO:0000256" key="1">
    <source>
        <dbReference type="SAM" id="Coils"/>
    </source>
</evidence>
<proteinExistence type="predicted"/>
<dbReference type="Proteomes" id="UP000572817">
    <property type="component" value="Unassembled WGS sequence"/>
</dbReference>
<evidence type="ECO:0000313" key="2">
    <source>
        <dbReference type="EMBL" id="KAF4311396.1"/>
    </source>
</evidence>
<gene>
    <name evidence="2" type="ORF">GTA08_BOTSDO13100</name>
</gene>
<dbReference type="OrthoDB" id="3965867at2759"/>
<feature type="coiled-coil region" evidence="1">
    <location>
        <begin position="26"/>
        <end position="53"/>
    </location>
</feature>